<gene>
    <name evidence="1" type="ORF">DACRYDRAFT_112477</name>
</gene>
<dbReference type="RefSeq" id="XP_040623568.1">
    <property type="nucleotide sequence ID" value="XM_040769427.1"/>
</dbReference>
<proteinExistence type="predicted"/>
<sequence length="398" mass="43279">MLPDTFHGGTPLGGTVNHHLNTFDVGGGNEGDDTVNHHLTTSNVGGRPLVGGTVNHHLISSEAGEAVLKDDTVNHHLISSEAGGGDLTDGTVNHHLTTSNVAGRPLVGSTDNHHLTDIPGEAPFDHVMFDSQVGLISYDTYDPMLLLRLQSFFKGAELVDVVFQLTDLPLSCLEEAFDGFKQHHKDILMPSPRTSPKVASKHGEKMGLAEYHSRLAGAHFVDTVYDAMTALAISWRMCGTVRPKHGALTRIMPLINSAACQSHPDEGALAIVDCFDALKDNVIIELRVYAGEPARLQNARSKIVAFWNEVQPVLSLYDPVDVARLETQVRDMLDQIDQSMVKPVDNIPRAKPQVVTRHMAKAGRPRLEIDAQMLRGMYLYSSKAASAGLLSVSERTIV</sequence>
<reference evidence="1 2" key="1">
    <citation type="journal article" date="2012" name="Science">
        <title>The Paleozoic origin of enzymatic lignin decomposition reconstructed from 31 fungal genomes.</title>
        <authorList>
            <person name="Floudas D."/>
            <person name="Binder M."/>
            <person name="Riley R."/>
            <person name="Barry K."/>
            <person name="Blanchette R.A."/>
            <person name="Henrissat B."/>
            <person name="Martinez A.T."/>
            <person name="Otillar R."/>
            <person name="Spatafora J.W."/>
            <person name="Yadav J.S."/>
            <person name="Aerts A."/>
            <person name="Benoit I."/>
            <person name="Boyd A."/>
            <person name="Carlson A."/>
            <person name="Copeland A."/>
            <person name="Coutinho P.M."/>
            <person name="de Vries R.P."/>
            <person name="Ferreira P."/>
            <person name="Findley K."/>
            <person name="Foster B."/>
            <person name="Gaskell J."/>
            <person name="Glotzer D."/>
            <person name="Gorecki P."/>
            <person name="Heitman J."/>
            <person name="Hesse C."/>
            <person name="Hori C."/>
            <person name="Igarashi K."/>
            <person name="Jurgens J.A."/>
            <person name="Kallen N."/>
            <person name="Kersten P."/>
            <person name="Kohler A."/>
            <person name="Kuees U."/>
            <person name="Kumar T.K.A."/>
            <person name="Kuo A."/>
            <person name="LaButti K."/>
            <person name="Larrondo L.F."/>
            <person name="Lindquist E."/>
            <person name="Ling A."/>
            <person name="Lombard V."/>
            <person name="Lucas S."/>
            <person name="Lundell T."/>
            <person name="Martin R."/>
            <person name="McLaughlin D.J."/>
            <person name="Morgenstern I."/>
            <person name="Morin E."/>
            <person name="Murat C."/>
            <person name="Nagy L.G."/>
            <person name="Nolan M."/>
            <person name="Ohm R.A."/>
            <person name="Patyshakuliyeva A."/>
            <person name="Rokas A."/>
            <person name="Ruiz-Duenas F.J."/>
            <person name="Sabat G."/>
            <person name="Salamov A."/>
            <person name="Samejima M."/>
            <person name="Schmutz J."/>
            <person name="Slot J.C."/>
            <person name="St John F."/>
            <person name="Stenlid J."/>
            <person name="Sun H."/>
            <person name="Sun S."/>
            <person name="Syed K."/>
            <person name="Tsang A."/>
            <person name="Wiebenga A."/>
            <person name="Young D."/>
            <person name="Pisabarro A."/>
            <person name="Eastwood D.C."/>
            <person name="Martin F."/>
            <person name="Cullen D."/>
            <person name="Grigoriev I.V."/>
            <person name="Hibbett D.S."/>
        </authorList>
    </citation>
    <scope>NUCLEOTIDE SEQUENCE [LARGE SCALE GENOMIC DNA]</scope>
    <source>
        <strain evidence="1 2">DJM-731 SS1</strain>
    </source>
</reference>
<dbReference type="EMBL" id="JH795881">
    <property type="protein sequence ID" value="EJT96670.1"/>
    <property type="molecule type" value="Genomic_DNA"/>
</dbReference>
<name>M5FN18_DACPD</name>
<keyword evidence="2" id="KW-1185">Reference proteome</keyword>
<protein>
    <submittedName>
        <fullName evidence="1">Uncharacterized protein</fullName>
    </submittedName>
</protein>
<dbReference type="OrthoDB" id="2686689at2759"/>
<dbReference type="HOGENOM" id="CLU_692668_0_0_1"/>
<dbReference type="GeneID" id="63684489"/>
<accession>M5FN18</accession>
<evidence type="ECO:0000313" key="1">
    <source>
        <dbReference type="EMBL" id="EJT96670.1"/>
    </source>
</evidence>
<organism evidence="1 2">
    <name type="scientific">Dacryopinax primogenitus (strain DJM 731)</name>
    <name type="common">Brown rot fungus</name>
    <dbReference type="NCBI Taxonomy" id="1858805"/>
    <lineage>
        <taxon>Eukaryota</taxon>
        <taxon>Fungi</taxon>
        <taxon>Dikarya</taxon>
        <taxon>Basidiomycota</taxon>
        <taxon>Agaricomycotina</taxon>
        <taxon>Dacrymycetes</taxon>
        <taxon>Dacrymycetales</taxon>
        <taxon>Dacrymycetaceae</taxon>
        <taxon>Dacryopinax</taxon>
    </lineage>
</organism>
<evidence type="ECO:0000313" key="2">
    <source>
        <dbReference type="Proteomes" id="UP000030653"/>
    </source>
</evidence>
<dbReference type="Proteomes" id="UP000030653">
    <property type="component" value="Unassembled WGS sequence"/>
</dbReference>
<dbReference type="AlphaFoldDB" id="M5FN18"/>